<organism evidence="2 3">
    <name type="scientific">Pontibacter mangrovi</name>
    <dbReference type="NCBI Taxonomy" id="2589816"/>
    <lineage>
        <taxon>Bacteria</taxon>
        <taxon>Pseudomonadati</taxon>
        <taxon>Bacteroidota</taxon>
        <taxon>Cytophagia</taxon>
        <taxon>Cytophagales</taxon>
        <taxon>Hymenobacteraceae</taxon>
        <taxon>Pontibacter</taxon>
    </lineage>
</organism>
<feature type="transmembrane region" description="Helical" evidence="1">
    <location>
        <begin position="326"/>
        <end position="346"/>
    </location>
</feature>
<dbReference type="EMBL" id="VFRQ01000005">
    <property type="protein sequence ID" value="TPE44064.1"/>
    <property type="molecule type" value="Genomic_DNA"/>
</dbReference>
<feature type="transmembrane region" description="Helical" evidence="1">
    <location>
        <begin position="284"/>
        <end position="306"/>
    </location>
</feature>
<feature type="transmembrane region" description="Helical" evidence="1">
    <location>
        <begin position="86"/>
        <end position="105"/>
    </location>
</feature>
<dbReference type="OrthoDB" id="2827525at2"/>
<accession>A0A501W7K4</accession>
<reference evidence="2 3" key="1">
    <citation type="submission" date="2019-06" db="EMBL/GenBank/DDBJ databases">
        <title>A novel bacterium of genus Pontibacter, isolated from marine sediment.</title>
        <authorList>
            <person name="Huang H."/>
            <person name="Mo K."/>
            <person name="Hu Y."/>
        </authorList>
    </citation>
    <scope>NUCLEOTIDE SEQUENCE [LARGE SCALE GENOMIC DNA]</scope>
    <source>
        <strain evidence="2 3">HB172049</strain>
    </source>
</reference>
<dbReference type="RefSeq" id="WP_140621687.1">
    <property type="nucleotide sequence ID" value="NZ_VFRQ01000005.1"/>
</dbReference>
<sequence>MQRNTDAHITPAPWRLPLLSALLSLAVIALLGLLLRWTFVSPVAWVNYKFLLHAHSHVALLGWLYPVLFIALLHAYLPPEIRNKKVYFRQFWLAQAAVLGMLLSFPVQGYAAVSITFSTVHILLSYWFILRFLKDARAQPINSKKHSLSFRFVKAALFFLALSSLGPWAMGPIMATGHSGTALYYNAIYFYLHFLYNGWFTFAVLGLLFWLLEKYSISFNRKHGLLFFRLMFWACLPAYLLSVLWVKPDAIVYMLGGAAALTQVLALALLLWQLWPIRKQVRTLFSGWGSGLLILSALAFILKTLMQFSTAFPYMANLAYNIRHFIIGYLHLVLIGFVSFFILAWLAQQGWLSLRQRFSRCGISLFILAFVGSEALLFGQGLFYWLGLGAIPGYNELLFGISVFLPVGILLFFAAQIWHRPTDAKACPEALQGIGEGLKSYAAAEKH</sequence>
<feature type="transmembrane region" description="Helical" evidence="1">
    <location>
        <begin position="151"/>
        <end position="170"/>
    </location>
</feature>
<evidence type="ECO:0000313" key="3">
    <source>
        <dbReference type="Proteomes" id="UP000316727"/>
    </source>
</evidence>
<gene>
    <name evidence="2" type="ORF">FJM65_11645</name>
</gene>
<keyword evidence="3" id="KW-1185">Reference proteome</keyword>
<dbReference type="Proteomes" id="UP000316727">
    <property type="component" value="Unassembled WGS sequence"/>
</dbReference>
<evidence type="ECO:0000313" key="2">
    <source>
        <dbReference type="EMBL" id="TPE44064.1"/>
    </source>
</evidence>
<feature type="transmembrane region" description="Helical" evidence="1">
    <location>
        <begin position="224"/>
        <end position="245"/>
    </location>
</feature>
<keyword evidence="1" id="KW-0472">Membrane</keyword>
<feature type="transmembrane region" description="Helical" evidence="1">
    <location>
        <begin position="190"/>
        <end position="212"/>
    </location>
</feature>
<feature type="transmembrane region" description="Helical" evidence="1">
    <location>
        <begin position="111"/>
        <end position="130"/>
    </location>
</feature>
<keyword evidence="1" id="KW-1133">Transmembrane helix</keyword>
<proteinExistence type="predicted"/>
<name>A0A501W7K4_9BACT</name>
<feature type="transmembrane region" description="Helical" evidence="1">
    <location>
        <begin position="12"/>
        <end position="37"/>
    </location>
</feature>
<feature type="transmembrane region" description="Helical" evidence="1">
    <location>
        <begin position="251"/>
        <end position="272"/>
    </location>
</feature>
<keyword evidence="1" id="KW-0812">Transmembrane</keyword>
<protein>
    <recommendedName>
        <fullName evidence="4">Cytochrome oxidase subunit I profile domain-containing protein</fullName>
    </recommendedName>
</protein>
<feature type="transmembrane region" description="Helical" evidence="1">
    <location>
        <begin position="57"/>
        <end position="77"/>
    </location>
</feature>
<feature type="transmembrane region" description="Helical" evidence="1">
    <location>
        <begin position="358"/>
        <end position="385"/>
    </location>
</feature>
<comment type="caution">
    <text evidence="2">The sequence shown here is derived from an EMBL/GenBank/DDBJ whole genome shotgun (WGS) entry which is preliminary data.</text>
</comment>
<feature type="transmembrane region" description="Helical" evidence="1">
    <location>
        <begin position="397"/>
        <end position="415"/>
    </location>
</feature>
<dbReference type="AlphaFoldDB" id="A0A501W7K4"/>
<evidence type="ECO:0008006" key="4">
    <source>
        <dbReference type="Google" id="ProtNLM"/>
    </source>
</evidence>
<evidence type="ECO:0000256" key="1">
    <source>
        <dbReference type="SAM" id="Phobius"/>
    </source>
</evidence>